<accession>I7ZJC0</accession>
<dbReference type="Proteomes" id="UP000003704">
    <property type="component" value="Unassembled WGS sequence"/>
</dbReference>
<organism evidence="1 2">
    <name type="scientific">Hydrocarboniphaga effusa AP103</name>
    <dbReference type="NCBI Taxonomy" id="1172194"/>
    <lineage>
        <taxon>Bacteria</taxon>
        <taxon>Pseudomonadati</taxon>
        <taxon>Pseudomonadota</taxon>
        <taxon>Gammaproteobacteria</taxon>
        <taxon>Nevskiales</taxon>
        <taxon>Nevskiaceae</taxon>
        <taxon>Hydrocarboniphaga</taxon>
    </lineage>
</organism>
<dbReference type="OrthoDB" id="573330at2"/>
<reference evidence="1 2" key="1">
    <citation type="journal article" date="2012" name="J. Bacteriol.">
        <title>Genome Sequence of n-Alkane-Degrading Hydrocarboniphaga effusa Strain AP103T (ATCC BAA-332T).</title>
        <authorList>
            <person name="Chang H.K."/>
            <person name="Zylstra G.J."/>
            <person name="Chae J.C."/>
        </authorList>
    </citation>
    <scope>NUCLEOTIDE SEQUENCE [LARGE SCALE GENOMIC DNA]</scope>
    <source>
        <strain evidence="1 2">AP103</strain>
    </source>
</reference>
<dbReference type="AlphaFoldDB" id="I7ZJC0"/>
<evidence type="ECO:0008006" key="3">
    <source>
        <dbReference type="Google" id="ProtNLM"/>
    </source>
</evidence>
<comment type="caution">
    <text evidence="1">The sequence shown here is derived from an EMBL/GenBank/DDBJ whole genome shotgun (WGS) entry which is preliminary data.</text>
</comment>
<dbReference type="EMBL" id="AKGD01000001">
    <property type="protein sequence ID" value="EIT72009.1"/>
    <property type="molecule type" value="Genomic_DNA"/>
</dbReference>
<dbReference type="RefSeq" id="WP_007185093.1">
    <property type="nucleotide sequence ID" value="NZ_AKGD01000001.1"/>
</dbReference>
<proteinExistence type="predicted"/>
<evidence type="ECO:0000313" key="1">
    <source>
        <dbReference type="EMBL" id="EIT72009.1"/>
    </source>
</evidence>
<protein>
    <recommendedName>
        <fullName evidence="3">PIN domain-containing protein</fullName>
    </recommendedName>
</protein>
<keyword evidence="2" id="KW-1185">Reference proteome</keyword>
<evidence type="ECO:0000313" key="2">
    <source>
        <dbReference type="Proteomes" id="UP000003704"/>
    </source>
</evidence>
<name>I7ZJC0_9GAMM</name>
<sequence>MIAIIDNDFVAKLARIQLLDTFQSVLTKQKIVPYLQPSIDGTFDLAKRGALRKLATEAQRDDLAAFARQAQRVSLDDCGHGLINTCHLVEGIDAGDALWLSAGACNAESIVFTSDKNALRAVARTPACKDISDRLASRVCCLEQFVLDQFENVGYAIVRKGIIADPAADGALTNSVPSLTTKRTEAEPALRDYIERLRAETGTLLIG</sequence>
<gene>
    <name evidence="1" type="ORF">WQQ_21460</name>
</gene>